<comment type="caution">
    <text evidence="1">The sequence shown here is derived from an EMBL/GenBank/DDBJ whole genome shotgun (WGS) entry which is preliminary data.</text>
</comment>
<organism evidence="1 2">
    <name type="scientific">Penicillium canariense</name>
    <dbReference type="NCBI Taxonomy" id="189055"/>
    <lineage>
        <taxon>Eukaryota</taxon>
        <taxon>Fungi</taxon>
        <taxon>Dikarya</taxon>
        <taxon>Ascomycota</taxon>
        <taxon>Pezizomycotina</taxon>
        <taxon>Eurotiomycetes</taxon>
        <taxon>Eurotiomycetidae</taxon>
        <taxon>Eurotiales</taxon>
        <taxon>Aspergillaceae</taxon>
        <taxon>Penicillium</taxon>
    </lineage>
</organism>
<dbReference type="AlphaFoldDB" id="A0A9W9I276"/>
<dbReference type="GeneID" id="81429024"/>
<keyword evidence="2" id="KW-1185">Reference proteome</keyword>
<name>A0A9W9I276_9EURO</name>
<evidence type="ECO:0000313" key="1">
    <source>
        <dbReference type="EMBL" id="KAJ5160720.1"/>
    </source>
</evidence>
<evidence type="ECO:0000313" key="2">
    <source>
        <dbReference type="Proteomes" id="UP001149163"/>
    </source>
</evidence>
<dbReference type="Gene3D" id="3.40.50.720">
    <property type="entry name" value="NAD(P)-binding Rossmann-like Domain"/>
    <property type="match status" value="1"/>
</dbReference>
<protein>
    <submittedName>
        <fullName evidence="1">D-amino-acid oxidase</fullName>
    </submittedName>
</protein>
<reference evidence="1" key="1">
    <citation type="submission" date="2022-11" db="EMBL/GenBank/DDBJ databases">
        <authorList>
            <person name="Petersen C."/>
        </authorList>
    </citation>
    <scope>NUCLEOTIDE SEQUENCE</scope>
    <source>
        <strain evidence="1">IBT 26290</strain>
    </source>
</reference>
<proteinExistence type="predicted"/>
<gene>
    <name evidence="1" type="ORF">N7482_007724</name>
</gene>
<dbReference type="RefSeq" id="XP_056542277.1">
    <property type="nucleotide sequence ID" value="XM_056689848.1"/>
</dbReference>
<reference evidence="1" key="2">
    <citation type="journal article" date="2023" name="IMA Fungus">
        <title>Comparative genomic study of the Penicillium genus elucidates a diverse pangenome and 15 lateral gene transfer events.</title>
        <authorList>
            <person name="Petersen C."/>
            <person name="Sorensen T."/>
            <person name="Nielsen M.R."/>
            <person name="Sondergaard T.E."/>
            <person name="Sorensen J.L."/>
            <person name="Fitzpatrick D.A."/>
            <person name="Frisvad J.C."/>
            <person name="Nielsen K.L."/>
        </authorList>
    </citation>
    <scope>NUCLEOTIDE SEQUENCE</scope>
    <source>
        <strain evidence="1">IBT 26290</strain>
    </source>
</reference>
<dbReference type="Proteomes" id="UP001149163">
    <property type="component" value="Unassembled WGS sequence"/>
</dbReference>
<sequence length="72" mass="7563">MASDCIVVLGACIIGLNVALLLAGKGFAKYVTIVAEQFPGDTSVDYCSPWAGANFSAISSSHENALRWDRIG</sequence>
<dbReference type="EMBL" id="JAPQKN010000004">
    <property type="protein sequence ID" value="KAJ5160720.1"/>
    <property type="molecule type" value="Genomic_DNA"/>
</dbReference>
<accession>A0A9W9I276</accession>
<dbReference type="OrthoDB" id="2015447at2759"/>